<organism evidence="1 2">
    <name type="scientific">Acetobacter senegalensis</name>
    <dbReference type="NCBI Taxonomy" id="446692"/>
    <lineage>
        <taxon>Bacteria</taxon>
        <taxon>Pseudomonadati</taxon>
        <taxon>Pseudomonadota</taxon>
        <taxon>Alphaproteobacteria</taxon>
        <taxon>Acetobacterales</taxon>
        <taxon>Acetobacteraceae</taxon>
        <taxon>Acetobacter</taxon>
    </lineage>
</organism>
<comment type="caution">
    <text evidence="1">The sequence shown here is derived from an EMBL/GenBank/DDBJ whole genome shotgun (WGS) entry which is preliminary data.</text>
</comment>
<gene>
    <name evidence="1" type="ORF">AD948_16305</name>
</gene>
<reference evidence="1 2" key="1">
    <citation type="submission" date="2015-06" db="EMBL/GenBank/DDBJ databases">
        <title>Improved classification and identification of acetic acid bacteria using matrix-assisted laser desorption/ionization time-of-flight mass spectrometry; Gluconobacter nephelii and Gluconobacter uchimurae are later heterotypic synonyms of Gluconobacter japonicus and Gluconobacter oxydans, respectively.</title>
        <authorList>
            <person name="Li L."/>
            <person name="Cleenwerck I."/>
            <person name="De Vuyst L."/>
            <person name="Vandamme P."/>
        </authorList>
    </citation>
    <scope>NUCLEOTIDE SEQUENCE [LARGE SCALE GENOMIC DNA]</scope>
    <source>
        <strain evidence="1 2">LMG 23690</strain>
    </source>
</reference>
<name>A0A149TUS7_9PROT</name>
<dbReference type="PATRIC" id="fig|446692.4.peg.1660"/>
<dbReference type="Pfam" id="PF12318">
    <property type="entry name" value="FAD-SLDH"/>
    <property type="match status" value="1"/>
</dbReference>
<evidence type="ECO:0000313" key="2">
    <source>
        <dbReference type="Proteomes" id="UP000075360"/>
    </source>
</evidence>
<dbReference type="AlphaFoldDB" id="A0A149TUS7"/>
<proteinExistence type="predicted"/>
<sequence>MVSGSYKRCGWAHHLERACYVAAERYCVPVDVHHSSPNSMRINRMLRMSRRDVLLAGMGAAVASVTAQAAEPQPAVSSDVTEAAQFLTLSLRLTDRETLSPAIGSALYARIVQAVPERKAQISQLYTLMRQSHFESAQELAIAAEKADPAFKDVIHDIMTGWYRGVADQKVVVYRSALMFDITKDAVYPKTYATGGPFYWTSKPPEVPLPTGAPGLSPSKFVVEPT</sequence>
<dbReference type="InterPro" id="IPR024651">
    <property type="entry name" value="FAD-SLDH_ssu"/>
</dbReference>
<protein>
    <submittedName>
        <fullName evidence="1">Sorbitol dehydrogenase</fullName>
    </submittedName>
</protein>
<accession>A0A149TUS7</accession>
<evidence type="ECO:0000313" key="1">
    <source>
        <dbReference type="EMBL" id="KXV56856.1"/>
    </source>
</evidence>
<dbReference type="Proteomes" id="UP000075360">
    <property type="component" value="Unassembled WGS sequence"/>
</dbReference>
<dbReference type="EMBL" id="LHZU01000147">
    <property type="protein sequence ID" value="KXV56856.1"/>
    <property type="molecule type" value="Genomic_DNA"/>
</dbReference>